<name>A0A1J7BJ88_9ACTN</name>
<dbReference type="RefSeq" id="WP_071655295.1">
    <property type="nucleotide sequence ID" value="NZ_MLCF01000014.1"/>
</dbReference>
<comment type="caution">
    <text evidence="1">The sequence shown here is derived from an EMBL/GenBank/DDBJ whole genome shotgun (WGS) entry which is preliminary data.</text>
</comment>
<dbReference type="STRING" id="1428644.BIV57_04225"/>
<dbReference type="SUPFAM" id="SSF52540">
    <property type="entry name" value="P-loop containing nucleoside triphosphate hydrolases"/>
    <property type="match status" value="1"/>
</dbReference>
<dbReference type="Proteomes" id="UP000243342">
    <property type="component" value="Unassembled WGS sequence"/>
</dbReference>
<keyword evidence="2" id="KW-1185">Reference proteome</keyword>
<accession>A0A1J7BJ88</accession>
<sequence>MPANAIILTGPSGVGKSTIGRRLQQVLPGPWLLYEVDQCSPPIPPGSLTEQQIVAANIGAARAWADTGIPVIVEIALLGEEDLQIARSGLHGHHVFVVVLDCTRIVLEAHLAARGVAGPPPSHALPFYQRTAGRWPTGADLQLCVDGLTPDQAAARIAQAALPSGGTTSSARP</sequence>
<evidence type="ECO:0000313" key="1">
    <source>
        <dbReference type="EMBL" id="OIV38702.1"/>
    </source>
</evidence>
<organism evidence="1 2">
    <name type="scientific">Mangrovactinospora gilvigrisea</name>
    <dbReference type="NCBI Taxonomy" id="1428644"/>
    <lineage>
        <taxon>Bacteria</taxon>
        <taxon>Bacillati</taxon>
        <taxon>Actinomycetota</taxon>
        <taxon>Actinomycetes</taxon>
        <taxon>Kitasatosporales</taxon>
        <taxon>Streptomycetaceae</taxon>
        <taxon>Mangrovactinospora</taxon>
    </lineage>
</organism>
<protein>
    <submittedName>
        <fullName evidence="1">Uncharacterized protein</fullName>
    </submittedName>
</protein>
<dbReference type="Pfam" id="PF07931">
    <property type="entry name" value="CPT"/>
    <property type="match status" value="1"/>
</dbReference>
<dbReference type="Gene3D" id="3.40.50.300">
    <property type="entry name" value="P-loop containing nucleotide triphosphate hydrolases"/>
    <property type="match status" value="1"/>
</dbReference>
<dbReference type="EMBL" id="MLCF01000014">
    <property type="protein sequence ID" value="OIV38702.1"/>
    <property type="molecule type" value="Genomic_DNA"/>
</dbReference>
<evidence type="ECO:0000313" key="2">
    <source>
        <dbReference type="Proteomes" id="UP000243342"/>
    </source>
</evidence>
<dbReference type="AlphaFoldDB" id="A0A1J7BJ88"/>
<dbReference type="InterPro" id="IPR027417">
    <property type="entry name" value="P-loop_NTPase"/>
</dbReference>
<dbReference type="OrthoDB" id="3538329at2"/>
<reference evidence="1 2" key="1">
    <citation type="submission" date="2016-10" db="EMBL/GenBank/DDBJ databases">
        <title>Genome sequence of Streptomyces gilvigriseus MUSC 26.</title>
        <authorList>
            <person name="Lee L.-H."/>
            <person name="Ser H.-L."/>
        </authorList>
    </citation>
    <scope>NUCLEOTIDE SEQUENCE [LARGE SCALE GENOMIC DNA]</scope>
    <source>
        <strain evidence="1 2">MUSC 26</strain>
    </source>
</reference>
<proteinExistence type="predicted"/>
<gene>
    <name evidence="1" type="ORF">BIV57_04225</name>
</gene>